<dbReference type="CDD" id="cd18039">
    <property type="entry name" value="DEXXQc_UPF1"/>
    <property type="match status" value="1"/>
</dbReference>
<dbReference type="InterPro" id="IPR015943">
    <property type="entry name" value="WD40/YVTN_repeat-like_dom_sf"/>
</dbReference>
<dbReference type="SUPFAM" id="SSF50978">
    <property type="entry name" value="WD40 repeat-like"/>
    <property type="match status" value="1"/>
</dbReference>
<dbReference type="CDD" id="cd21407">
    <property type="entry name" value="1B_UPF1-like"/>
    <property type="match status" value="1"/>
</dbReference>
<dbReference type="InterPro" id="IPR045055">
    <property type="entry name" value="DNA2/NAM7-like"/>
</dbReference>
<feature type="repeat" description="WD" evidence="13">
    <location>
        <begin position="268"/>
        <end position="310"/>
    </location>
</feature>
<evidence type="ECO:0000256" key="4">
    <source>
        <dbReference type="ARBA" id="ARBA00022574"/>
    </source>
</evidence>
<dbReference type="PANTHER" id="PTHR10887:SF364">
    <property type="entry name" value="REGULATOR OF NONSENSE TRANSCRIPTS 1"/>
    <property type="match status" value="1"/>
</dbReference>
<feature type="domain" description="Upf1" evidence="16">
    <location>
        <begin position="683"/>
        <end position="840"/>
    </location>
</feature>
<organism evidence="17 18">
    <name type="scientific">Lagenidium giganteum</name>
    <dbReference type="NCBI Taxonomy" id="4803"/>
    <lineage>
        <taxon>Eukaryota</taxon>
        <taxon>Sar</taxon>
        <taxon>Stramenopiles</taxon>
        <taxon>Oomycota</taxon>
        <taxon>Peronosporomycetes</taxon>
        <taxon>Pythiales</taxon>
        <taxon>Pythiaceae</taxon>
    </lineage>
</organism>
<dbReference type="CDD" id="cd18808">
    <property type="entry name" value="SF1_C_Upf1"/>
    <property type="match status" value="1"/>
</dbReference>
<feature type="region of interest" description="Disordered" evidence="15">
    <location>
        <begin position="1479"/>
        <end position="1568"/>
    </location>
</feature>
<keyword evidence="12" id="KW-0067">ATP-binding</keyword>
<protein>
    <recommendedName>
        <fullName evidence="16">Upf1 domain-containing protein</fullName>
    </recommendedName>
</protein>
<dbReference type="GO" id="GO:0008270">
    <property type="term" value="F:zinc ion binding"/>
    <property type="evidence" value="ECO:0007669"/>
    <property type="project" value="UniProtKB-UniRule"/>
</dbReference>
<evidence type="ECO:0000313" key="18">
    <source>
        <dbReference type="Proteomes" id="UP001146120"/>
    </source>
</evidence>
<dbReference type="InterPro" id="IPR001680">
    <property type="entry name" value="WD40_rpt"/>
</dbReference>
<feature type="repeat" description="WD" evidence="13">
    <location>
        <begin position="398"/>
        <end position="440"/>
    </location>
</feature>
<accession>A0AAV2ZJY0</accession>
<evidence type="ECO:0000313" key="17">
    <source>
        <dbReference type="EMBL" id="DBA04904.1"/>
    </source>
</evidence>
<evidence type="ECO:0000256" key="10">
    <source>
        <dbReference type="ARBA" id="ARBA00022806"/>
    </source>
</evidence>
<comment type="subcellular location">
    <subcellularLocation>
        <location evidence="1">Cytoplasm</location>
    </subcellularLocation>
</comment>
<proteinExistence type="inferred from homology"/>
<dbReference type="FunFam" id="2.40.30.230:FF:000005">
    <property type="entry name" value="Regulator of nonsense transcripts 1 homolog"/>
    <property type="match status" value="1"/>
</dbReference>
<keyword evidence="9" id="KW-0378">Hydrolase</keyword>
<evidence type="ECO:0000256" key="9">
    <source>
        <dbReference type="ARBA" id="ARBA00022801"/>
    </source>
</evidence>
<feature type="compositionally biased region" description="Low complexity" evidence="15">
    <location>
        <begin position="527"/>
        <end position="539"/>
    </location>
</feature>
<dbReference type="InterPro" id="IPR020472">
    <property type="entry name" value="WD40_PAC1"/>
</dbReference>
<dbReference type="Pfam" id="PF09416">
    <property type="entry name" value="UPF1_Zn_bind"/>
    <property type="match status" value="1"/>
</dbReference>
<dbReference type="PROSITE" id="PS00678">
    <property type="entry name" value="WD_REPEATS_1"/>
    <property type="match status" value="2"/>
</dbReference>
<keyword evidence="6" id="KW-0677">Repeat</keyword>
<feature type="region of interest" description="Disordered" evidence="15">
    <location>
        <begin position="1"/>
        <end position="144"/>
    </location>
</feature>
<gene>
    <name evidence="17" type="ORF">N0F65_006906</name>
</gene>
<dbReference type="FunFam" id="2.130.10.10:FF:002899">
    <property type="entry name" value="Uncharacterized protein"/>
    <property type="match status" value="1"/>
</dbReference>
<dbReference type="GO" id="GO:0000184">
    <property type="term" value="P:nuclear-transcribed mRNA catabolic process, nonsense-mediated decay"/>
    <property type="evidence" value="ECO:0007669"/>
    <property type="project" value="InterPro"/>
</dbReference>
<name>A0AAV2ZJY0_9STRA</name>
<comment type="similarity">
    <text evidence="2">Belongs to the DNA2/NAM7 helicase family.</text>
</comment>
<feature type="compositionally biased region" description="Polar residues" evidence="15">
    <location>
        <begin position="1494"/>
        <end position="1503"/>
    </location>
</feature>
<dbReference type="SUPFAM" id="SSF52540">
    <property type="entry name" value="P-loop containing nucleoside triphosphate hydrolases"/>
    <property type="match status" value="1"/>
</dbReference>
<dbReference type="Pfam" id="PF18141">
    <property type="entry name" value="UPF1_1B_dom"/>
    <property type="match status" value="1"/>
</dbReference>
<dbReference type="InterPro" id="IPR047187">
    <property type="entry name" value="SF1_C_Upf1"/>
</dbReference>
<dbReference type="InterPro" id="IPR018999">
    <property type="entry name" value="UPF1_CH/ZBD"/>
</dbReference>
<evidence type="ECO:0000256" key="8">
    <source>
        <dbReference type="ARBA" id="ARBA00022771"/>
    </source>
</evidence>
<evidence type="ECO:0000256" key="1">
    <source>
        <dbReference type="ARBA" id="ARBA00004496"/>
    </source>
</evidence>
<dbReference type="Gene3D" id="6.10.140.1240">
    <property type="match status" value="1"/>
</dbReference>
<dbReference type="Gene3D" id="2.40.30.230">
    <property type="match status" value="1"/>
</dbReference>
<dbReference type="GO" id="GO:0005737">
    <property type="term" value="C:cytoplasm"/>
    <property type="evidence" value="ECO:0007669"/>
    <property type="project" value="UniProtKB-SubCell"/>
</dbReference>
<keyword evidence="5 14" id="KW-0479">Metal-binding</keyword>
<evidence type="ECO:0000256" key="13">
    <source>
        <dbReference type="PROSITE-ProRule" id="PRU00221"/>
    </source>
</evidence>
<dbReference type="InterPro" id="IPR040812">
    <property type="entry name" value="UPF1_1B_dom"/>
</dbReference>
<sequence length="1641" mass="180898">MEDEQGQEPIISGLAWVPRGASKRMPQKLKLTEEEMKMMTELAAEEEQEEKEAMEEAEEDEEDSDEPTKDAADGDLPPEFRMDEYDDEDDDAAIRNFIGRDAPADDEEGEEEAADEDGDAAMDGEEEPEEEDDDELENDKEDIEILPTDSVVLVATTEDDFSNLEVQVFDEETGSLYVHHEINLPAFPLTLAWMDCAPVPLDPSTGPVDGSFVAVGTFKPGIEIWNLDVLDVLEPSATLGGEQDENFRGVAMPKMSKRRKNKQLALKPGSHTDAVMALDCNSSHRNMLASGSADNTVKVWDITTQNCLYTMTHHTDKVQSVRWNPAETTVLASASFDRSIVVLDGRQPDAFSKFALTADVESITWHPHTPSTIVAATEDGVVAGFDVRMNGAGPLFRFNAHAGAVSAISFSAHIPGMLATAGVDKTVKIWDLEGSSPVCITSKDMNVGKLYSMSFYQDSPYMLAVGGSKGVLALWDTSENQGVERRFSSRVQASGAAATSTDIAASFRSPFQLGEELAAEEERERAQASASGKKKSGSSLAKMNRDYFDYDDGHHQYLQPQPDQFHTQQSPTHAGSGLRTNEFATQADTASQYAFVDPSDLATQQDDDHQYSFYDHYNATHEAGKAAAAALYDDPAHGGEHHDATGLGSHAFHTPLGESNLTSEFQGLTFEEPNEDDQLDYTSRELPQHACAYCGLHEPASVVKCVATDKWFCNSRGNTSGSHIIQHLVRSKNKEVSLHPESPLGETALECYNCGCRNAFLLGFIPAKQDSVVVLLCRDPCLQMNALKDMSWDMSQWLPLIDDRSFLPWLVKVPSEHEQLRARQITSTQIAKLEELWRDNPLATVEDLDRPGIDEEPTHVQVRYDDGYQYQNIFGPLVKMESDYDKKMKESQTQEGVSVRWDTGLNKKRNAIFSSNRPDSDLRLVPGDEIRLRLGPTAAMLYGKDWESTGHALRIEESEVTLEMRSNNVPVEITDGYLVDFVWKATSFDRMQAAMKTFAVDDTSLTGYLYHKILGHDVDVQALRVPRSIGTRLSAPGLPELNPPQQAAVKGVLSQPLSLIQGPPGTGKTVTSATIVYHMAKQNMGQVLVTAPSNIAVDHLTAKISATGLKVVRLAAKSREAVASSVEHLSLHAMIKSLDSPDKADLRKLMQLKDDQGELSSQDEKRFKSLKRQAERELLQAADVICTTCVGAGDPRLSNFRFRQVLIDEATQATEPECLIPIVQGAKHVVMVGDHCQLGPVVMNKKAASAGLNQSLFDRLLRLDHRPFRLRVQYRMHPCLSEFPSNTFYEGELQNGVSTSERQLSSVDFPWPNPNKPTFFYICLGAEEISSSGTSYLNRTEASNVEKIVTHFLKAGVLPGQIGVITPYEGQRAYVVNYMQRNGSMRSQLYKDVEVASVDSFQGREKDLIILSCVRSNENQGIGFLSDKRRLNVALTRAKYGVIVLGNPRVLAKQELWNKLLNHYRDQNLVVEGPLTNLQPSLMQFPRPKPSNRGDGSNYSRQRNAPVPPIDSRFDPRYDQGGLPPHPGQAMGAGAPGGFSSPGQRFGAPPLPPQGRNGANRRGTPIPGHMSGMGPLTQDGMTQASIGLDGPFTQAAHTQSFSQVSAADKFVLSQDSFAFDPDFKSQSMPMSQDIRHGSDFY</sequence>
<dbReference type="PROSITE" id="PS50082">
    <property type="entry name" value="WD_REPEATS_2"/>
    <property type="match status" value="2"/>
</dbReference>
<dbReference type="Gene3D" id="2.130.10.10">
    <property type="entry name" value="YVTN repeat-like/Quinoprotein amine dehydrogenase"/>
    <property type="match status" value="2"/>
</dbReference>
<dbReference type="GO" id="GO:0005524">
    <property type="term" value="F:ATP binding"/>
    <property type="evidence" value="ECO:0007669"/>
    <property type="project" value="UniProtKB-KW"/>
</dbReference>
<keyword evidence="7" id="KW-0547">Nucleotide-binding</keyword>
<evidence type="ECO:0000256" key="5">
    <source>
        <dbReference type="ARBA" id="ARBA00022723"/>
    </source>
</evidence>
<dbReference type="GO" id="GO:0016787">
    <property type="term" value="F:hydrolase activity"/>
    <property type="evidence" value="ECO:0007669"/>
    <property type="project" value="UniProtKB-KW"/>
</dbReference>
<evidence type="ECO:0000259" key="16">
    <source>
        <dbReference type="PROSITE" id="PS51997"/>
    </source>
</evidence>
<feature type="compositionally biased region" description="Basic and acidic residues" evidence="15">
    <location>
        <begin position="66"/>
        <end position="83"/>
    </location>
</feature>
<feature type="region of interest" description="C4" evidence="14">
    <location>
        <begin position="751"/>
        <end position="781"/>
    </location>
</feature>
<evidence type="ECO:0000256" key="11">
    <source>
        <dbReference type="ARBA" id="ARBA00022833"/>
    </source>
</evidence>
<dbReference type="InterPro" id="IPR019775">
    <property type="entry name" value="WD40_repeat_CS"/>
</dbReference>
<dbReference type="PROSITE" id="PS50294">
    <property type="entry name" value="WD_REPEATS_REGION"/>
    <property type="match status" value="2"/>
</dbReference>
<keyword evidence="4 13" id="KW-0853">WD repeat</keyword>
<keyword evidence="11 14" id="KW-0862">Zinc</keyword>
<dbReference type="Pfam" id="PF13086">
    <property type="entry name" value="AAA_11"/>
    <property type="match status" value="2"/>
</dbReference>
<dbReference type="Proteomes" id="UP001146120">
    <property type="component" value="Unassembled WGS sequence"/>
</dbReference>
<reference evidence="17" key="1">
    <citation type="submission" date="2022-11" db="EMBL/GenBank/DDBJ databases">
        <authorList>
            <person name="Morgan W.R."/>
            <person name="Tartar A."/>
        </authorList>
    </citation>
    <scope>NUCLEOTIDE SEQUENCE</scope>
    <source>
        <strain evidence="17">ARSEF 373</strain>
    </source>
</reference>
<evidence type="ECO:0000256" key="15">
    <source>
        <dbReference type="SAM" id="MobiDB-lite"/>
    </source>
</evidence>
<dbReference type="PRINTS" id="PR00320">
    <property type="entry name" value="GPROTEINBRPT"/>
</dbReference>
<dbReference type="InterPro" id="IPR041679">
    <property type="entry name" value="DNA2/NAM7-like_C"/>
</dbReference>
<keyword evidence="8 14" id="KW-0863">Zinc-finger</keyword>
<evidence type="ECO:0000256" key="12">
    <source>
        <dbReference type="ARBA" id="ARBA00022840"/>
    </source>
</evidence>
<evidence type="ECO:0000256" key="14">
    <source>
        <dbReference type="PROSITE-ProRule" id="PRU01341"/>
    </source>
</evidence>
<dbReference type="GO" id="GO:0003723">
    <property type="term" value="F:RNA binding"/>
    <property type="evidence" value="ECO:0007669"/>
    <property type="project" value="InterPro"/>
</dbReference>
<feature type="region of interest" description="C3H" evidence="14">
    <location>
        <begin position="691"/>
        <end position="723"/>
    </location>
</feature>
<reference evidence="17" key="2">
    <citation type="journal article" date="2023" name="Microbiol Resour">
        <title>Decontamination and Annotation of the Draft Genome Sequence of the Oomycete Lagenidium giganteum ARSEF 373.</title>
        <authorList>
            <person name="Morgan W.R."/>
            <person name="Tartar A."/>
        </authorList>
    </citation>
    <scope>NUCLEOTIDE SEQUENCE</scope>
    <source>
        <strain evidence="17">ARSEF 373</strain>
    </source>
</reference>
<feature type="compositionally biased region" description="Acidic residues" evidence="15">
    <location>
        <begin position="43"/>
        <end position="65"/>
    </location>
</feature>
<feature type="compositionally biased region" description="Low complexity" evidence="15">
    <location>
        <begin position="1528"/>
        <end position="1543"/>
    </location>
</feature>
<dbReference type="InterPro" id="IPR036322">
    <property type="entry name" value="WD40_repeat_dom_sf"/>
</dbReference>
<feature type="region of interest" description="Disordered" evidence="15">
    <location>
        <begin position="1621"/>
        <end position="1641"/>
    </location>
</feature>
<evidence type="ECO:0000256" key="3">
    <source>
        <dbReference type="ARBA" id="ARBA00022490"/>
    </source>
</evidence>
<dbReference type="EMBL" id="DAKRPA010000004">
    <property type="protein sequence ID" value="DBA04904.1"/>
    <property type="molecule type" value="Genomic_DNA"/>
</dbReference>
<dbReference type="CDD" id="cd21400">
    <property type="entry name" value="ZBD_UPF1-like"/>
    <property type="match status" value="1"/>
</dbReference>
<keyword evidence="3" id="KW-0963">Cytoplasm</keyword>
<keyword evidence="18" id="KW-1185">Reference proteome</keyword>
<dbReference type="Gene3D" id="3.40.50.300">
    <property type="entry name" value="P-loop containing nucleotide triphosphate hydrolases"/>
    <property type="match status" value="2"/>
</dbReference>
<dbReference type="Pfam" id="PF00400">
    <property type="entry name" value="WD40"/>
    <property type="match status" value="3"/>
</dbReference>
<dbReference type="FunFam" id="3.40.50.300:FF:000097">
    <property type="entry name" value="Regulator of nonsense transcripts 1"/>
    <property type="match status" value="1"/>
</dbReference>
<evidence type="ECO:0000256" key="7">
    <source>
        <dbReference type="ARBA" id="ARBA00022741"/>
    </source>
</evidence>
<evidence type="ECO:0000256" key="6">
    <source>
        <dbReference type="ARBA" id="ARBA00022737"/>
    </source>
</evidence>
<dbReference type="PANTHER" id="PTHR10887">
    <property type="entry name" value="DNA2/NAM7 HELICASE FAMILY"/>
    <property type="match status" value="1"/>
</dbReference>
<keyword evidence="10" id="KW-0347">Helicase</keyword>
<dbReference type="Pfam" id="PF13087">
    <property type="entry name" value="AAA_12"/>
    <property type="match status" value="1"/>
</dbReference>
<feature type="region of interest" description="CC/SHH/C" evidence="14">
    <location>
        <begin position="705"/>
        <end position="733"/>
    </location>
</feature>
<feature type="region of interest" description="Disordered" evidence="15">
    <location>
        <begin position="517"/>
        <end position="539"/>
    </location>
</feature>
<dbReference type="GO" id="GO:0003724">
    <property type="term" value="F:RNA helicase activity"/>
    <property type="evidence" value="ECO:0007669"/>
    <property type="project" value="InterPro"/>
</dbReference>
<evidence type="ECO:0000256" key="2">
    <source>
        <dbReference type="ARBA" id="ARBA00007913"/>
    </source>
</evidence>
<dbReference type="InterPro" id="IPR027417">
    <property type="entry name" value="P-loop_NTPase"/>
</dbReference>
<dbReference type="SMART" id="SM00320">
    <property type="entry name" value="WD40"/>
    <property type="match status" value="5"/>
</dbReference>
<dbReference type="InterPro" id="IPR041677">
    <property type="entry name" value="DNA2/NAM7_AAA_11"/>
</dbReference>
<dbReference type="PROSITE" id="PS51997">
    <property type="entry name" value="UPF1_CH_RICH"/>
    <property type="match status" value="1"/>
</dbReference>
<comment type="caution">
    <text evidence="17">The sequence shown here is derived from an EMBL/GenBank/DDBJ whole genome shotgun (WGS) entry which is preliminary data.</text>
</comment>
<feature type="compositionally biased region" description="Acidic residues" evidence="15">
    <location>
        <begin position="104"/>
        <end position="144"/>
    </location>
</feature>